<dbReference type="Pfam" id="PF05170">
    <property type="entry name" value="AsmA"/>
    <property type="match status" value="2"/>
</dbReference>
<feature type="domain" description="AsmA" evidence="2">
    <location>
        <begin position="270"/>
        <end position="537"/>
    </location>
</feature>
<evidence type="ECO:0000259" key="2">
    <source>
        <dbReference type="Pfam" id="PF05170"/>
    </source>
</evidence>
<feature type="transmembrane region" description="Helical" evidence="1">
    <location>
        <begin position="6"/>
        <end position="27"/>
    </location>
</feature>
<dbReference type="RefSeq" id="WP_090697116.1">
    <property type="nucleotide sequence ID" value="NZ_FOSP01000003.1"/>
</dbReference>
<dbReference type="OrthoDB" id="5749006at2"/>
<dbReference type="STRING" id="52441.SAMN05216302_1003137"/>
<accession>A0A1I3YC87</accession>
<feature type="domain" description="AsmA" evidence="2">
    <location>
        <begin position="3"/>
        <end position="127"/>
    </location>
</feature>
<keyword evidence="1" id="KW-0812">Transmembrane</keyword>
<dbReference type="PANTHER" id="PTHR30441:SF9">
    <property type="entry name" value="ASMA FAMILY PROTEIN YHJG"/>
    <property type="match status" value="1"/>
</dbReference>
<sequence>MTILKWIGITFISFVFLCVMLVSLMNWNWARDMAAQKVSDLTNRKLTIDGDLTIKWSISPHIRIEQIQFENAAWSSQPNMLELAVLELRIDLLELIKGRVVFPKIILTKPHLILEKSPEGKLNWTFFSTDEEPPSRDGTEFPIIEHLSIKDGSLVYRDSSAQTAITATLATINEQTDEETTELEAKGEINGRPVEISLNAGPLIAILQTETPYPLALDLQAGKTTLNISGTITQPLEFKGLDLNFIIKGPNPEKLSQILRLPLPSLPPYQLKAELSYLDNTLQLKALDGRIGNSDIAGKISLKMSEPLFIDADLTSQNVDLDDLGPLIGLAPDTGPGEMASVAQKKEAREEAANSLVLPKESIDFERIKTINANIVFRSKHVESKLPVDDLVMKVILDSGHLILAPLDFGVATGSIRSRFELDARTQPIESKIETEIRHVRLGEILHRSEIADKSAGLIGGQATFWFNGDSISEMFASADGGLLMIMTGGQFDDLLVELAGIDIGEALVALFGDQKNDAKINCAFVDIPTSNGIMNMDTLVVDTEDTVLLGKGSIDFNTEQLDLIIDPKPKDLSLFSARAPLHIEGNFNEPTFTIGKSAILRGATSLALLPSAPIASLYSLLQEEMRDRKKNNQENIHCSGLVDAIHEARD</sequence>
<dbReference type="InterPro" id="IPR007844">
    <property type="entry name" value="AsmA"/>
</dbReference>
<keyword evidence="1" id="KW-0472">Membrane</keyword>
<dbReference type="PANTHER" id="PTHR30441">
    <property type="entry name" value="DUF748 DOMAIN-CONTAINING PROTEIN"/>
    <property type="match status" value="1"/>
</dbReference>
<reference evidence="4" key="1">
    <citation type="submission" date="2016-10" db="EMBL/GenBank/DDBJ databases">
        <authorList>
            <person name="Varghese N."/>
            <person name="Submissions S."/>
        </authorList>
    </citation>
    <scope>NUCLEOTIDE SEQUENCE [LARGE SCALE GENOMIC DNA]</scope>
    <source>
        <strain evidence="4">Nm69</strain>
    </source>
</reference>
<keyword evidence="4" id="KW-1185">Reference proteome</keyword>
<protein>
    <recommendedName>
        <fullName evidence="2">AsmA domain-containing protein</fullName>
    </recommendedName>
</protein>
<evidence type="ECO:0000256" key="1">
    <source>
        <dbReference type="SAM" id="Phobius"/>
    </source>
</evidence>
<dbReference type="GO" id="GO:0090313">
    <property type="term" value="P:regulation of protein targeting to membrane"/>
    <property type="evidence" value="ECO:0007669"/>
    <property type="project" value="TreeGrafter"/>
</dbReference>
<gene>
    <name evidence="3" type="ORF">SAMN05216302_1003137</name>
</gene>
<proteinExistence type="predicted"/>
<dbReference type="GO" id="GO:0005886">
    <property type="term" value="C:plasma membrane"/>
    <property type="evidence" value="ECO:0007669"/>
    <property type="project" value="TreeGrafter"/>
</dbReference>
<dbReference type="Proteomes" id="UP000199533">
    <property type="component" value="Unassembled WGS sequence"/>
</dbReference>
<name>A0A1I3YC87_9PROT</name>
<evidence type="ECO:0000313" key="4">
    <source>
        <dbReference type="Proteomes" id="UP000199533"/>
    </source>
</evidence>
<dbReference type="InterPro" id="IPR052894">
    <property type="entry name" value="AsmA-related"/>
</dbReference>
<evidence type="ECO:0000313" key="3">
    <source>
        <dbReference type="EMBL" id="SFK29537.1"/>
    </source>
</evidence>
<dbReference type="AlphaFoldDB" id="A0A1I3YC87"/>
<dbReference type="EMBL" id="FOSP01000003">
    <property type="protein sequence ID" value="SFK29537.1"/>
    <property type="molecule type" value="Genomic_DNA"/>
</dbReference>
<organism evidence="3 4">
    <name type="scientific">Nitrosomonas aestuarii</name>
    <dbReference type="NCBI Taxonomy" id="52441"/>
    <lineage>
        <taxon>Bacteria</taxon>
        <taxon>Pseudomonadati</taxon>
        <taxon>Pseudomonadota</taxon>
        <taxon>Betaproteobacteria</taxon>
        <taxon>Nitrosomonadales</taxon>
        <taxon>Nitrosomonadaceae</taxon>
        <taxon>Nitrosomonas</taxon>
    </lineage>
</organism>
<keyword evidence="1" id="KW-1133">Transmembrane helix</keyword>